<dbReference type="AlphaFoldDB" id="A0A2P5FS55"/>
<keyword evidence="2" id="KW-1185">Reference proteome</keyword>
<comment type="caution">
    <text evidence="1">The sequence shown here is derived from an EMBL/GenBank/DDBJ whole genome shotgun (WGS) entry which is preliminary data.</text>
</comment>
<reference evidence="2" key="1">
    <citation type="submission" date="2016-06" db="EMBL/GenBank/DDBJ databases">
        <title>Parallel loss of symbiosis genes in relatives of nitrogen-fixing non-legume Parasponia.</title>
        <authorList>
            <person name="Van Velzen R."/>
            <person name="Holmer R."/>
            <person name="Bu F."/>
            <person name="Rutten L."/>
            <person name="Van Zeijl A."/>
            <person name="Liu W."/>
            <person name="Santuari L."/>
            <person name="Cao Q."/>
            <person name="Sharma T."/>
            <person name="Shen D."/>
            <person name="Roswanjaya Y."/>
            <person name="Wardhani T."/>
            <person name="Kalhor M.S."/>
            <person name="Jansen J."/>
            <person name="Van den Hoogen J."/>
            <person name="Gungor B."/>
            <person name="Hartog M."/>
            <person name="Hontelez J."/>
            <person name="Verver J."/>
            <person name="Yang W.-C."/>
            <person name="Schijlen E."/>
            <person name="Repin R."/>
            <person name="Schilthuizen M."/>
            <person name="Schranz E."/>
            <person name="Heidstra R."/>
            <person name="Miyata K."/>
            <person name="Fedorova E."/>
            <person name="Kohlen W."/>
            <person name="Bisseling T."/>
            <person name="Smit S."/>
            <person name="Geurts R."/>
        </authorList>
    </citation>
    <scope>NUCLEOTIDE SEQUENCE [LARGE SCALE GENOMIC DNA]</scope>
    <source>
        <strain evidence="2">cv. RG33-2</strain>
    </source>
</reference>
<dbReference type="InParanoid" id="A0A2P5FS55"/>
<evidence type="ECO:0000313" key="1">
    <source>
        <dbReference type="EMBL" id="POO00610.1"/>
    </source>
</evidence>
<sequence length="38" mass="4325">SNSLILNISSHWKPPFLLDAVLLGSYKQGPQFPKWLQT</sequence>
<dbReference type="EMBL" id="JXTC01000012">
    <property type="protein sequence ID" value="POO00610.1"/>
    <property type="molecule type" value="Genomic_DNA"/>
</dbReference>
<proteinExistence type="predicted"/>
<name>A0A2P5FS55_TREOI</name>
<dbReference type="Proteomes" id="UP000237000">
    <property type="component" value="Unassembled WGS sequence"/>
</dbReference>
<protein>
    <submittedName>
        <fullName evidence="1">Uncharacterized protein</fullName>
    </submittedName>
</protein>
<gene>
    <name evidence="1" type="ORF">TorRG33x02_036840</name>
</gene>
<organism evidence="1 2">
    <name type="scientific">Trema orientale</name>
    <name type="common">Charcoal tree</name>
    <name type="synonym">Celtis orientalis</name>
    <dbReference type="NCBI Taxonomy" id="63057"/>
    <lineage>
        <taxon>Eukaryota</taxon>
        <taxon>Viridiplantae</taxon>
        <taxon>Streptophyta</taxon>
        <taxon>Embryophyta</taxon>
        <taxon>Tracheophyta</taxon>
        <taxon>Spermatophyta</taxon>
        <taxon>Magnoliopsida</taxon>
        <taxon>eudicotyledons</taxon>
        <taxon>Gunneridae</taxon>
        <taxon>Pentapetalae</taxon>
        <taxon>rosids</taxon>
        <taxon>fabids</taxon>
        <taxon>Rosales</taxon>
        <taxon>Cannabaceae</taxon>
        <taxon>Trema</taxon>
    </lineage>
</organism>
<accession>A0A2P5FS55</accession>
<feature type="non-terminal residue" evidence="1">
    <location>
        <position position="1"/>
    </location>
</feature>
<evidence type="ECO:0000313" key="2">
    <source>
        <dbReference type="Proteomes" id="UP000237000"/>
    </source>
</evidence>